<protein>
    <submittedName>
        <fullName evidence="2">DUF2236 domain-containing protein</fullName>
    </submittedName>
</protein>
<dbReference type="Pfam" id="PF09995">
    <property type="entry name" value="MPAB_Lcp_cat"/>
    <property type="match status" value="1"/>
</dbReference>
<dbReference type="Proteomes" id="UP001138751">
    <property type="component" value="Unassembled WGS sequence"/>
</dbReference>
<reference evidence="2" key="2">
    <citation type="journal article" date="2021" name="Syst. Appl. Microbiol.">
        <title>Roseomonas hellenica sp. nov., isolated from roots of wild-growing Alkanna tinctoria.</title>
        <authorList>
            <person name="Rat A."/>
            <person name="Naranjo H.D."/>
            <person name="Lebbe L."/>
            <person name="Cnockaert M."/>
            <person name="Krigas N."/>
            <person name="Grigoriadou K."/>
            <person name="Maloupa E."/>
            <person name="Willems A."/>
        </authorList>
    </citation>
    <scope>NUCLEOTIDE SEQUENCE</scope>
    <source>
        <strain evidence="2">LMG 31231</strain>
    </source>
</reference>
<comment type="caution">
    <text evidence="2">The sequence shown here is derived from an EMBL/GenBank/DDBJ whole genome shotgun (WGS) entry which is preliminary data.</text>
</comment>
<name>A0A9X9WR03_9PROT</name>
<dbReference type="AlphaFoldDB" id="A0A9X9WR03"/>
<organism evidence="2 3">
    <name type="scientific">Neoroseomonas soli</name>
    <dbReference type="NCBI Taxonomy" id="1081025"/>
    <lineage>
        <taxon>Bacteria</taxon>
        <taxon>Pseudomonadati</taxon>
        <taxon>Pseudomonadota</taxon>
        <taxon>Alphaproteobacteria</taxon>
        <taxon>Acetobacterales</taxon>
        <taxon>Acetobacteraceae</taxon>
        <taxon>Neoroseomonas</taxon>
    </lineage>
</organism>
<dbReference type="PANTHER" id="PTHR37539:SF1">
    <property type="entry name" value="ER-BOUND OXYGENASE MPAB_MPAB'_RUBBER OXYGENASE CATALYTIC DOMAIN-CONTAINING PROTEIN"/>
    <property type="match status" value="1"/>
</dbReference>
<dbReference type="InterPro" id="IPR018713">
    <property type="entry name" value="MPAB/Lcp_cat_dom"/>
</dbReference>
<dbReference type="EMBL" id="JAAEDM010000001">
    <property type="protein sequence ID" value="MBR0669582.1"/>
    <property type="molecule type" value="Genomic_DNA"/>
</dbReference>
<evidence type="ECO:0000313" key="3">
    <source>
        <dbReference type="Proteomes" id="UP001138751"/>
    </source>
</evidence>
<evidence type="ECO:0000313" key="2">
    <source>
        <dbReference type="EMBL" id="MBR0669582.1"/>
    </source>
</evidence>
<proteinExistence type="predicted"/>
<evidence type="ECO:0000259" key="1">
    <source>
        <dbReference type="Pfam" id="PF09995"/>
    </source>
</evidence>
<dbReference type="PANTHER" id="PTHR37539">
    <property type="entry name" value="SECRETED PROTEIN-RELATED"/>
    <property type="match status" value="1"/>
</dbReference>
<reference evidence="2" key="1">
    <citation type="submission" date="2020-01" db="EMBL/GenBank/DDBJ databases">
        <authorList>
            <person name="Rat A."/>
        </authorList>
    </citation>
    <scope>NUCLEOTIDE SEQUENCE</scope>
    <source>
        <strain evidence="2">LMG 31231</strain>
    </source>
</reference>
<dbReference type="InterPro" id="IPR037473">
    <property type="entry name" value="Lcp-like"/>
</dbReference>
<feature type="domain" description="ER-bound oxygenase mpaB/mpaB'/Rubber oxygenase catalytic" evidence="1">
    <location>
        <begin position="152"/>
        <end position="315"/>
    </location>
</feature>
<keyword evidence="3" id="KW-1185">Reference proteome</keyword>
<sequence length="438" mass="47342">MDKQQIWDQVRSQAVATPAIYGAVDFDAVPERFAGAPGDPNELRSASEAERAQLLGDDGLMTLIRAYTFMGDRLADPYVALMPEYGFKRLIGMVDEACRHGIDSVADAPPELRNFIAAMETVPAWLDMAMVEEGARIERAAMAIMSPIAIRAAFIATFMNRYAALPMALTGTLSNATAARRVKETATFFATSVLPGALARDGEGFRAAAMVRLMHSMVRFNVMRKGRWDASVYGIPIPQVDQMPAGLIAVTMMAADVLRQGRSEFTAQERARVELSRYRCYLLGLPEALLATTPKEIVTLMAASLATLRSGFDDETCGNLLRATLGAYLPPDNSLPSRVFDRVEKGFSKVFFVKNYAGGDAAKAASMGVVPNTLDKVCYGIAAAVAGSRLLAYRLGMNIPVLAAALDRRLVAIIGKQLASWGHAHFTTDAAAYRPSAP</sequence>
<dbReference type="GO" id="GO:0016491">
    <property type="term" value="F:oxidoreductase activity"/>
    <property type="evidence" value="ECO:0007669"/>
    <property type="project" value="InterPro"/>
</dbReference>
<accession>A0A9X9WR03</accession>
<gene>
    <name evidence="2" type="ORF">GXW76_00215</name>
</gene>
<dbReference type="RefSeq" id="WP_211859889.1">
    <property type="nucleotide sequence ID" value="NZ_JAAEDM010000001.1"/>
</dbReference>